<dbReference type="AlphaFoldDB" id="A0A9W5Y6V9"/>
<evidence type="ECO:0000313" key="2">
    <source>
        <dbReference type="Proteomes" id="UP001057868"/>
    </source>
</evidence>
<dbReference type="RefSeq" id="WP_261856897.1">
    <property type="nucleotide sequence ID" value="NZ_BQXZ01000011.1"/>
</dbReference>
<keyword evidence="2" id="KW-1185">Reference proteome</keyword>
<organism evidence="1 2">
    <name type="scientific">Clostridium folliculivorans</name>
    <dbReference type="NCBI Taxonomy" id="2886038"/>
    <lineage>
        <taxon>Bacteria</taxon>
        <taxon>Bacillati</taxon>
        <taxon>Bacillota</taxon>
        <taxon>Clostridia</taxon>
        <taxon>Eubacteriales</taxon>
        <taxon>Clostridiaceae</taxon>
        <taxon>Clostridium</taxon>
    </lineage>
</organism>
<sequence>MISVNVSNEEALTLFPCKEIERSKEMFQILEDFKIILIEDGKSAKTIKATLVTLKLLMSF</sequence>
<protein>
    <submittedName>
        <fullName evidence="1">Uncharacterized protein</fullName>
    </submittedName>
</protein>
<proteinExistence type="predicted"/>
<name>A0A9W5Y6V9_9CLOT</name>
<evidence type="ECO:0000313" key="1">
    <source>
        <dbReference type="EMBL" id="GKU27682.1"/>
    </source>
</evidence>
<dbReference type="Proteomes" id="UP001057868">
    <property type="component" value="Unassembled WGS sequence"/>
</dbReference>
<dbReference type="EMBL" id="BQXY01000015">
    <property type="protein sequence ID" value="GKU27682.1"/>
    <property type="molecule type" value="Genomic_DNA"/>
</dbReference>
<accession>A0A9W5Y6V9</accession>
<comment type="caution">
    <text evidence="1">The sequence shown here is derived from an EMBL/GenBank/DDBJ whole genome shotgun (WGS) entry which is preliminary data.</text>
</comment>
<reference evidence="1" key="1">
    <citation type="journal article" date="2023" name="Int. J. Syst. Evol. Microbiol.">
        <title>&lt;i&gt;Clostridium folliculivorans&lt;/i&gt; sp. nov., isolated from soil samples of an organic paddy in Japan.</title>
        <authorList>
            <person name="Tazawa J."/>
            <person name="Kobayashi H."/>
            <person name="Tanizawa Y."/>
            <person name="Uchino A."/>
            <person name="Tanaka F."/>
            <person name="Urashima Y."/>
            <person name="Miura S."/>
            <person name="Sakamoto M."/>
            <person name="Ohkuma M."/>
            <person name="Tohno M."/>
        </authorList>
    </citation>
    <scope>NUCLEOTIDE SEQUENCE</scope>
    <source>
        <strain evidence="1">D1-1</strain>
    </source>
</reference>
<gene>
    <name evidence="1" type="ORF">CFOLD11_45090</name>
</gene>